<name>A0A427B4L3_ENSVE</name>
<evidence type="ECO:0000313" key="2">
    <source>
        <dbReference type="Proteomes" id="UP000287651"/>
    </source>
</evidence>
<dbReference type="Proteomes" id="UP000287651">
    <property type="component" value="Unassembled WGS sequence"/>
</dbReference>
<dbReference type="EMBL" id="AMZH03000499">
    <property type="protein sequence ID" value="RRT83412.1"/>
    <property type="molecule type" value="Genomic_DNA"/>
</dbReference>
<evidence type="ECO:0000313" key="1">
    <source>
        <dbReference type="EMBL" id="RRT83412.1"/>
    </source>
</evidence>
<protein>
    <submittedName>
        <fullName evidence="1">Uncharacterized protein</fullName>
    </submittedName>
</protein>
<gene>
    <name evidence="1" type="ORF">B296_00007869</name>
</gene>
<sequence length="89" mass="9999">MKRERAANRRLPSYAYVARVCYPTANKSQSASDGWMRPGRDARIRVRSIETLGRGWNPEIPFEACRYLRRSPVPLAGSPAITASPLLLP</sequence>
<accession>A0A427B4L3</accession>
<proteinExistence type="predicted"/>
<organism evidence="1 2">
    <name type="scientific">Ensete ventricosum</name>
    <name type="common">Abyssinian banana</name>
    <name type="synonym">Musa ensete</name>
    <dbReference type="NCBI Taxonomy" id="4639"/>
    <lineage>
        <taxon>Eukaryota</taxon>
        <taxon>Viridiplantae</taxon>
        <taxon>Streptophyta</taxon>
        <taxon>Embryophyta</taxon>
        <taxon>Tracheophyta</taxon>
        <taxon>Spermatophyta</taxon>
        <taxon>Magnoliopsida</taxon>
        <taxon>Liliopsida</taxon>
        <taxon>Zingiberales</taxon>
        <taxon>Musaceae</taxon>
        <taxon>Ensete</taxon>
    </lineage>
</organism>
<dbReference type="AlphaFoldDB" id="A0A427B4L3"/>
<reference evidence="1 2" key="1">
    <citation type="journal article" date="2014" name="Agronomy (Basel)">
        <title>A Draft Genome Sequence for Ensete ventricosum, the Drought-Tolerant Tree Against Hunger.</title>
        <authorList>
            <person name="Harrison J."/>
            <person name="Moore K.A."/>
            <person name="Paszkiewicz K."/>
            <person name="Jones T."/>
            <person name="Grant M."/>
            <person name="Ambacheew D."/>
            <person name="Muzemil S."/>
            <person name="Studholme D.J."/>
        </authorList>
    </citation>
    <scope>NUCLEOTIDE SEQUENCE [LARGE SCALE GENOMIC DNA]</scope>
</reference>
<comment type="caution">
    <text evidence="1">The sequence shown here is derived from an EMBL/GenBank/DDBJ whole genome shotgun (WGS) entry which is preliminary data.</text>
</comment>